<gene>
    <name evidence="11" type="ORF">A2W60_02250</name>
</gene>
<dbReference type="PROSITE" id="PS51831">
    <property type="entry name" value="HD"/>
    <property type="match status" value="1"/>
</dbReference>
<evidence type="ECO:0000256" key="6">
    <source>
        <dbReference type="ARBA" id="ARBA00022741"/>
    </source>
</evidence>
<keyword evidence="7" id="KW-0460">Magnesium</keyword>
<dbReference type="EMBL" id="MEYN01000031">
    <property type="protein sequence ID" value="OGD30192.1"/>
    <property type="molecule type" value="Genomic_DNA"/>
</dbReference>
<evidence type="ECO:0000256" key="4">
    <source>
        <dbReference type="ARBA" id="ARBA00022695"/>
    </source>
</evidence>
<sequence length="483" mass="55059">MIVKLPSEISEILKKFNKAGYEAYAVGGCVRDLLRGAAPEDWDVTTGAKPEEIQKIFPDSVYTNAFGTVIVKTLSERPELKIIEVTTFRIEKKYSDKRHPDEVAFADKLEDDLGRRDFTINAMASDGEKIIDPFGGQNDLKNKLIKTVGSPEDRFNEDALRMLRAPRFAVQLGFDIEEKTAEAIKTNAGWLQAIAKERIRDEFVKIINSERPTEGVELLRELGLLRYIIPELLEGMSVGQNKHHIFSVWEHNLRSLDYAAKKKYDTEVRIAALLHDVAKPRTKHGEGPDSTFYGHDAVGARMAIGILNRLRFPKHQTEKIADLVRYHLFYYNVGEVSEASVRRLVRKVGPENVEDLLKVRICDRIGSGVPKAEPYKLRHLRYLIEKVSRDPISVKMLAINGDILMAGLGLAPGHKIGYILNVLLEDVLNDPKKNKKEFLIERARELNQKSQEELKKMAEEAKQKREEVQMKIETVSKKKYWVT</sequence>
<keyword evidence="9" id="KW-0175">Coiled coil</keyword>
<feature type="domain" description="HD" evidence="10">
    <location>
        <begin position="248"/>
        <end position="362"/>
    </location>
</feature>
<dbReference type="GO" id="GO:0000166">
    <property type="term" value="F:nucleotide binding"/>
    <property type="evidence" value="ECO:0007669"/>
    <property type="project" value="UniProtKB-KW"/>
</dbReference>
<keyword evidence="8" id="KW-0694">RNA-binding</keyword>
<keyword evidence="4" id="KW-0548">Nucleotidyltransferase</keyword>
<accession>A0A1F5BHV9</accession>
<evidence type="ECO:0000256" key="7">
    <source>
        <dbReference type="ARBA" id="ARBA00022842"/>
    </source>
</evidence>
<proteinExistence type="inferred from homology"/>
<evidence type="ECO:0000256" key="8">
    <source>
        <dbReference type="RuleBase" id="RU003953"/>
    </source>
</evidence>
<evidence type="ECO:0000313" key="11">
    <source>
        <dbReference type="EMBL" id="OGD30192.1"/>
    </source>
</evidence>
<dbReference type="InterPro" id="IPR006674">
    <property type="entry name" value="HD_domain"/>
</dbReference>
<dbReference type="GO" id="GO:0000049">
    <property type="term" value="F:tRNA binding"/>
    <property type="evidence" value="ECO:0007669"/>
    <property type="project" value="TreeGrafter"/>
</dbReference>
<dbReference type="InterPro" id="IPR006675">
    <property type="entry name" value="HDIG_dom"/>
</dbReference>
<dbReference type="InterPro" id="IPR003607">
    <property type="entry name" value="HD/PDEase_dom"/>
</dbReference>
<reference evidence="11 12" key="1">
    <citation type="journal article" date="2016" name="Nat. Commun.">
        <title>Thousands of microbial genomes shed light on interconnected biogeochemical processes in an aquifer system.</title>
        <authorList>
            <person name="Anantharaman K."/>
            <person name="Brown C.T."/>
            <person name="Hug L.A."/>
            <person name="Sharon I."/>
            <person name="Castelle C.J."/>
            <person name="Probst A.J."/>
            <person name="Thomas B.C."/>
            <person name="Singh A."/>
            <person name="Wilkins M.J."/>
            <person name="Karaoz U."/>
            <person name="Brodie E.L."/>
            <person name="Williams K.H."/>
            <person name="Hubbard S.S."/>
            <person name="Banfield J.F."/>
        </authorList>
    </citation>
    <scope>NUCLEOTIDE SEQUENCE [LARGE SCALE GENOMIC DNA]</scope>
</reference>
<dbReference type="Gene3D" id="1.10.3090.10">
    <property type="entry name" value="cca-adding enzyme, domain 2"/>
    <property type="match status" value="1"/>
</dbReference>
<dbReference type="InterPro" id="IPR002646">
    <property type="entry name" value="PolA_pol_head_dom"/>
</dbReference>
<keyword evidence="2 8" id="KW-0808">Transferase</keyword>
<dbReference type="Proteomes" id="UP000179184">
    <property type="component" value="Unassembled WGS sequence"/>
</dbReference>
<dbReference type="SUPFAM" id="SSF81301">
    <property type="entry name" value="Nucleotidyltransferase"/>
    <property type="match status" value="1"/>
</dbReference>
<dbReference type="PANTHER" id="PTHR46173">
    <property type="entry name" value="CCA TRNA NUCLEOTIDYLTRANSFERASE 1, MITOCHONDRIAL"/>
    <property type="match status" value="1"/>
</dbReference>
<dbReference type="InterPro" id="IPR050264">
    <property type="entry name" value="Bact_CCA-adding_enz_type3_sf"/>
</dbReference>
<comment type="similarity">
    <text evidence="8">Belongs to the tRNA nucleotidyltransferase/poly(A) polymerase family.</text>
</comment>
<dbReference type="PANTHER" id="PTHR46173:SF1">
    <property type="entry name" value="CCA TRNA NUCLEOTIDYLTRANSFERASE 1, MITOCHONDRIAL"/>
    <property type="match status" value="1"/>
</dbReference>
<dbReference type="Pfam" id="PF12627">
    <property type="entry name" value="PolyA_pol_RNAbd"/>
    <property type="match status" value="1"/>
</dbReference>
<dbReference type="InterPro" id="IPR032828">
    <property type="entry name" value="PolyA_RNA-bd"/>
</dbReference>
<keyword evidence="6" id="KW-0547">Nucleotide-binding</keyword>
<evidence type="ECO:0000259" key="10">
    <source>
        <dbReference type="PROSITE" id="PS51831"/>
    </source>
</evidence>
<dbReference type="Pfam" id="PF01743">
    <property type="entry name" value="PolyA_pol"/>
    <property type="match status" value="1"/>
</dbReference>
<keyword evidence="5" id="KW-0479">Metal-binding</keyword>
<organism evidence="11 12">
    <name type="scientific">Candidatus Azambacteria bacterium RIFCSPHIGHO2_02_46_12</name>
    <dbReference type="NCBI Taxonomy" id="1797295"/>
    <lineage>
        <taxon>Bacteria</taxon>
        <taxon>Candidatus Azamiibacteriota</taxon>
    </lineage>
</organism>
<dbReference type="Gene3D" id="1.10.246.80">
    <property type="match status" value="1"/>
</dbReference>
<evidence type="ECO:0000256" key="1">
    <source>
        <dbReference type="ARBA" id="ARBA00001946"/>
    </source>
</evidence>
<dbReference type="NCBIfam" id="TIGR00277">
    <property type="entry name" value="HDIG"/>
    <property type="match status" value="1"/>
</dbReference>
<evidence type="ECO:0000256" key="2">
    <source>
        <dbReference type="ARBA" id="ARBA00022679"/>
    </source>
</evidence>
<dbReference type="GO" id="GO:0016779">
    <property type="term" value="F:nucleotidyltransferase activity"/>
    <property type="evidence" value="ECO:0007669"/>
    <property type="project" value="UniProtKB-KW"/>
</dbReference>
<protein>
    <recommendedName>
        <fullName evidence="10">HD domain-containing protein</fullName>
    </recommendedName>
</protein>
<dbReference type="SUPFAM" id="SSF81891">
    <property type="entry name" value="Poly A polymerase C-terminal region-like"/>
    <property type="match status" value="1"/>
</dbReference>
<evidence type="ECO:0000256" key="3">
    <source>
        <dbReference type="ARBA" id="ARBA00022694"/>
    </source>
</evidence>
<dbReference type="SMART" id="SM00471">
    <property type="entry name" value="HDc"/>
    <property type="match status" value="1"/>
</dbReference>
<comment type="caution">
    <text evidence="11">The sequence shown here is derived from an EMBL/GenBank/DDBJ whole genome shotgun (WGS) entry which is preliminary data.</text>
</comment>
<dbReference type="AlphaFoldDB" id="A0A1F5BHV9"/>
<dbReference type="GO" id="GO:0008033">
    <property type="term" value="P:tRNA processing"/>
    <property type="evidence" value="ECO:0007669"/>
    <property type="project" value="UniProtKB-KW"/>
</dbReference>
<evidence type="ECO:0000256" key="5">
    <source>
        <dbReference type="ARBA" id="ARBA00022723"/>
    </source>
</evidence>
<dbReference type="Gene3D" id="3.30.460.10">
    <property type="entry name" value="Beta Polymerase, domain 2"/>
    <property type="match status" value="1"/>
</dbReference>
<keyword evidence="3" id="KW-0819">tRNA processing</keyword>
<dbReference type="Pfam" id="PF01966">
    <property type="entry name" value="HD"/>
    <property type="match status" value="1"/>
</dbReference>
<name>A0A1F5BHV9_9BACT</name>
<dbReference type="CDD" id="cd05398">
    <property type="entry name" value="NT_ClassII-CCAase"/>
    <property type="match status" value="1"/>
</dbReference>
<evidence type="ECO:0000256" key="9">
    <source>
        <dbReference type="SAM" id="Coils"/>
    </source>
</evidence>
<dbReference type="InterPro" id="IPR043519">
    <property type="entry name" value="NT_sf"/>
</dbReference>
<dbReference type="CDD" id="cd00077">
    <property type="entry name" value="HDc"/>
    <property type="match status" value="1"/>
</dbReference>
<feature type="coiled-coil region" evidence="9">
    <location>
        <begin position="436"/>
        <end position="478"/>
    </location>
</feature>
<dbReference type="GO" id="GO:0046872">
    <property type="term" value="F:metal ion binding"/>
    <property type="evidence" value="ECO:0007669"/>
    <property type="project" value="UniProtKB-KW"/>
</dbReference>
<evidence type="ECO:0000313" key="12">
    <source>
        <dbReference type="Proteomes" id="UP000179184"/>
    </source>
</evidence>
<comment type="cofactor">
    <cofactor evidence="1">
        <name>Mg(2+)</name>
        <dbReference type="ChEBI" id="CHEBI:18420"/>
    </cofactor>
</comment>